<comment type="caution">
    <text evidence="1">The sequence shown here is derived from an EMBL/GenBank/DDBJ whole genome shotgun (WGS) entry which is preliminary data.</text>
</comment>
<reference evidence="1 2" key="1">
    <citation type="submission" date="2019-12" db="EMBL/GenBank/DDBJ databases">
        <title>Draft genome sequences Bradyrhizobium cajani AMBPC1010, Bradyrhizobium pachyrhizi AMBPC1040 and Bradyrhizobium yuanmingense ALSPC3051, three plant growth promoting strains isolated from nodules of Cajanus cajan L. in Dominican Republic.</title>
        <authorList>
            <person name="Flores-Felix J.D."/>
            <person name="Araujo J."/>
            <person name="Diaz-Alcantara C."/>
            <person name="Gonzalez-Andres F."/>
            <person name="Velazquez E."/>
        </authorList>
    </citation>
    <scope>NUCLEOTIDE SEQUENCE [LARGE SCALE GENOMIC DNA]</scope>
    <source>
        <strain evidence="1 2">1040</strain>
    </source>
</reference>
<name>A0A844T338_9BRAD</name>
<dbReference type="RefSeq" id="WP_157347805.1">
    <property type="nucleotide sequence ID" value="NZ_WQNF01000030.1"/>
</dbReference>
<sequence length="82" mass="8782">MKARLSTLNLLMHAYNNPESAVADALDGILDPGRRKHAGATSALVDWMTAGDDLSSIIAFSLPHDDTPDKSALPLWPLGTVR</sequence>
<dbReference type="EMBL" id="WQNF01000030">
    <property type="protein sequence ID" value="MVT69491.1"/>
    <property type="molecule type" value="Genomic_DNA"/>
</dbReference>
<dbReference type="Proteomes" id="UP000436468">
    <property type="component" value="Unassembled WGS sequence"/>
</dbReference>
<protein>
    <submittedName>
        <fullName evidence="1">Uncharacterized protein</fullName>
    </submittedName>
</protein>
<evidence type="ECO:0000313" key="1">
    <source>
        <dbReference type="EMBL" id="MVT69491.1"/>
    </source>
</evidence>
<dbReference type="AlphaFoldDB" id="A0A844T338"/>
<accession>A0A844T338</accession>
<gene>
    <name evidence="1" type="ORF">GPL21_30845</name>
</gene>
<organism evidence="1 2">
    <name type="scientific">Bradyrhizobium pachyrhizi</name>
    <dbReference type="NCBI Taxonomy" id="280333"/>
    <lineage>
        <taxon>Bacteria</taxon>
        <taxon>Pseudomonadati</taxon>
        <taxon>Pseudomonadota</taxon>
        <taxon>Alphaproteobacteria</taxon>
        <taxon>Hyphomicrobiales</taxon>
        <taxon>Nitrobacteraceae</taxon>
        <taxon>Bradyrhizobium</taxon>
    </lineage>
</organism>
<evidence type="ECO:0000313" key="2">
    <source>
        <dbReference type="Proteomes" id="UP000436468"/>
    </source>
</evidence>
<keyword evidence="2" id="KW-1185">Reference proteome</keyword>
<proteinExistence type="predicted"/>